<keyword evidence="8" id="KW-0949">S-adenosyl-L-methionine</keyword>
<keyword evidence="14" id="KW-1185">Reference proteome</keyword>
<gene>
    <name evidence="12" type="ORF">HNR71_005365</name>
    <name evidence="13" type="ORF">HPO96_09320</name>
</gene>
<dbReference type="SUPFAM" id="SSF53335">
    <property type="entry name" value="S-adenosyl-L-methionine-dependent methyltransferases"/>
    <property type="match status" value="1"/>
</dbReference>
<evidence type="ECO:0000256" key="1">
    <source>
        <dbReference type="ARBA" id="ARBA00004496"/>
    </source>
</evidence>
<proteinExistence type="inferred from homology"/>
<dbReference type="Proteomes" id="UP000534306">
    <property type="component" value="Unassembled WGS sequence"/>
</dbReference>
<evidence type="ECO:0000256" key="9">
    <source>
        <dbReference type="ARBA" id="ARBA00030757"/>
    </source>
</evidence>
<evidence type="ECO:0000256" key="8">
    <source>
        <dbReference type="ARBA" id="ARBA00022691"/>
    </source>
</evidence>
<evidence type="ECO:0000313" key="14">
    <source>
        <dbReference type="Proteomes" id="UP000534306"/>
    </source>
</evidence>
<name>A0A7Y4NZ40_9ACTN</name>
<dbReference type="NCBIfam" id="TIGR04188">
    <property type="entry name" value="methyltr_grsp"/>
    <property type="match status" value="1"/>
</dbReference>
<protein>
    <recommendedName>
        <fullName evidence="4">Protein-L-isoaspartate O-methyltransferase</fullName>
        <ecNumber evidence="3">2.1.1.77</ecNumber>
    </recommendedName>
    <alternativeName>
        <fullName evidence="11">L-isoaspartyl protein carboxyl methyltransferase</fullName>
    </alternativeName>
    <alternativeName>
        <fullName evidence="9">Protein L-isoaspartyl methyltransferase</fullName>
    </alternativeName>
    <alternativeName>
        <fullName evidence="10">Protein-beta-aspartate methyltransferase</fullName>
    </alternativeName>
</protein>
<dbReference type="EMBL" id="JABJRC010000002">
    <property type="protein sequence ID" value="NOL40443.1"/>
    <property type="molecule type" value="Genomic_DNA"/>
</dbReference>
<evidence type="ECO:0000313" key="12">
    <source>
        <dbReference type="EMBL" id="MBB6569728.1"/>
    </source>
</evidence>
<dbReference type="InterPro" id="IPR026448">
    <property type="entry name" value="Methyltr_grasp"/>
</dbReference>
<dbReference type="InterPro" id="IPR029063">
    <property type="entry name" value="SAM-dependent_MTases_sf"/>
</dbReference>
<accession>A0A7Y4NZ40</accession>
<evidence type="ECO:0000256" key="3">
    <source>
        <dbReference type="ARBA" id="ARBA00011890"/>
    </source>
</evidence>
<dbReference type="GO" id="GO:0032259">
    <property type="term" value="P:methylation"/>
    <property type="evidence" value="ECO:0007669"/>
    <property type="project" value="UniProtKB-KW"/>
</dbReference>
<organism evidence="13 14">
    <name type="scientific">Kribbella sandramycini</name>
    <dbReference type="NCBI Taxonomy" id="60450"/>
    <lineage>
        <taxon>Bacteria</taxon>
        <taxon>Bacillati</taxon>
        <taxon>Actinomycetota</taxon>
        <taxon>Actinomycetes</taxon>
        <taxon>Propionibacteriales</taxon>
        <taxon>Kribbellaceae</taxon>
        <taxon>Kribbella</taxon>
    </lineage>
</organism>
<dbReference type="PANTHER" id="PTHR11579">
    <property type="entry name" value="PROTEIN-L-ISOASPARTATE O-METHYLTRANSFERASE"/>
    <property type="match status" value="1"/>
</dbReference>
<dbReference type="EC" id="2.1.1.77" evidence="3"/>
<dbReference type="InterPro" id="IPR000682">
    <property type="entry name" value="PCMT"/>
</dbReference>
<evidence type="ECO:0000256" key="7">
    <source>
        <dbReference type="ARBA" id="ARBA00022679"/>
    </source>
</evidence>
<dbReference type="CDD" id="cd02440">
    <property type="entry name" value="AdoMet_MTases"/>
    <property type="match status" value="1"/>
</dbReference>
<evidence type="ECO:0000256" key="10">
    <source>
        <dbReference type="ARBA" id="ARBA00031323"/>
    </source>
</evidence>
<evidence type="ECO:0000256" key="2">
    <source>
        <dbReference type="ARBA" id="ARBA00005369"/>
    </source>
</evidence>
<comment type="similarity">
    <text evidence="2">Belongs to the methyltransferase superfamily. L-isoaspartyl/D-aspartyl protein methyltransferase family.</text>
</comment>
<evidence type="ECO:0000256" key="4">
    <source>
        <dbReference type="ARBA" id="ARBA00013346"/>
    </source>
</evidence>
<evidence type="ECO:0000313" key="15">
    <source>
        <dbReference type="Proteomes" id="UP000553957"/>
    </source>
</evidence>
<dbReference type="Gene3D" id="3.40.50.150">
    <property type="entry name" value="Vaccinia Virus protein VP39"/>
    <property type="match status" value="1"/>
</dbReference>
<evidence type="ECO:0000313" key="13">
    <source>
        <dbReference type="EMBL" id="NOL40443.1"/>
    </source>
</evidence>
<evidence type="ECO:0000256" key="5">
    <source>
        <dbReference type="ARBA" id="ARBA00022490"/>
    </source>
</evidence>
<dbReference type="GO" id="GO:0005737">
    <property type="term" value="C:cytoplasm"/>
    <property type="evidence" value="ECO:0007669"/>
    <property type="project" value="UniProtKB-SubCell"/>
</dbReference>
<comment type="caution">
    <text evidence="13">The sequence shown here is derived from an EMBL/GenBank/DDBJ whole genome shotgun (WGS) entry which is preliminary data.</text>
</comment>
<evidence type="ECO:0000256" key="6">
    <source>
        <dbReference type="ARBA" id="ARBA00022603"/>
    </source>
</evidence>
<reference evidence="12 15" key="2">
    <citation type="submission" date="2020-08" db="EMBL/GenBank/DDBJ databases">
        <title>Sequencing the genomes of 1000 actinobacteria strains.</title>
        <authorList>
            <person name="Klenk H.-P."/>
        </authorList>
    </citation>
    <scope>NUCLEOTIDE SEQUENCE [LARGE SCALE GENOMIC DNA]</scope>
    <source>
        <strain evidence="12 15">DSM 15626</strain>
    </source>
</reference>
<comment type="subcellular location">
    <subcellularLocation>
        <location evidence="1">Cytoplasm</location>
    </subcellularLocation>
</comment>
<dbReference type="AlphaFoldDB" id="A0A7Y4NZ40"/>
<dbReference type="Proteomes" id="UP000553957">
    <property type="component" value="Unassembled WGS sequence"/>
</dbReference>
<keyword evidence="5" id="KW-0963">Cytoplasm</keyword>
<dbReference type="RefSeq" id="WP_171672947.1">
    <property type="nucleotide sequence ID" value="NZ_BAAAGT010000002.1"/>
</dbReference>
<dbReference type="Pfam" id="PF01135">
    <property type="entry name" value="PCMT"/>
    <property type="match status" value="1"/>
</dbReference>
<evidence type="ECO:0000256" key="11">
    <source>
        <dbReference type="ARBA" id="ARBA00031350"/>
    </source>
</evidence>
<dbReference type="GO" id="GO:0004719">
    <property type="term" value="F:protein-L-isoaspartate (D-aspartate) O-methyltransferase activity"/>
    <property type="evidence" value="ECO:0007669"/>
    <property type="project" value="UniProtKB-EC"/>
</dbReference>
<dbReference type="EMBL" id="JACHKF010000001">
    <property type="protein sequence ID" value="MBB6569728.1"/>
    <property type="molecule type" value="Genomic_DNA"/>
</dbReference>
<reference evidence="13 14" key="1">
    <citation type="submission" date="2020-05" db="EMBL/GenBank/DDBJ databases">
        <title>Genome sequence of Kribbella sandramycini ATCC 39419.</title>
        <authorList>
            <person name="Maclea K.S."/>
            <person name="Fair J.L."/>
        </authorList>
    </citation>
    <scope>NUCLEOTIDE SEQUENCE [LARGE SCALE GENOMIC DNA]</scope>
    <source>
        <strain evidence="13 14">ATCC 39419</strain>
    </source>
</reference>
<keyword evidence="7 12" id="KW-0808">Transferase</keyword>
<dbReference type="PANTHER" id="PTHR11579:SF0">
    <property type="entry name" value="PROTEIN-L-ISOASPARTATE(D-ASPARTATE) O-METHYLTRANSFERASE"/>
    <property type="match status" value="1"/>
</dbReference>
<sequence>MTVEPGDSPTTALRLRLADALAKSGDLRTQPWRAAVEAVPREVFIPGFFERVDGPRETMWRPITPELVGAPERLELTYTDETWVTQLNHRITAFDTDVPVAGAPTSSSTLPGLVVRMLEELQVEENSRVLEIGTGTGYSTGLLSARLGAPLVTSVEVDAAVADRARKALAQAGFLPDLVTGDGLLGSPTGALYDRVIATCSVRHIPSAWVAQTRPGGLILTTMLGWLHASSGLVRLEVTGDGTAEGVFLGSTDSFMPARPHAAPPLGDDFHEWIDKIRTTERETAAGSEILDPWEGWTSLFIAQLAVPDAQLVTYGLDDGPMFDHLVDLSQRSVAILEQESAEPATVRQSGPTNLWDSVESAITRWRAAGSPSLDQFRITVTPEAQTIWFGDPQGPLSWNLPH</sequence>
<keyword evidence="6 12" id="KW-0489">Methyltransferase</keyword>